<feature type="region of interest" description="Disordered" evidence="1">
    <location>
        <begin position="185"/>
        <end position="222"/>
    </location>
</feature>
<name>A0ABD3X0M8_SINWO</name>
<dbReference type="Proteomes" id="UP001634394">
    <property type="component" value="Unassembled WGS sequence"/>
</dbReference>
<protein>
    <recommendedName>
        <fullName evidence="2">Mitochondria-eating protein C-terminal domain-containing protein</fullName>
    </recommendedName>
</protein>
<keyword evidence="4" id="KW-1185">Reference proteome</keyword>
<proteinExistence type="predicted"/>
<feature type="compositionally biased region" description="Basic and acidic residues" evidence="1">
    <location>
        <begin position="344"/>
        <end position="358"/>
    </location>
</feature>
<dbReference type="Pfam" id="PF16026">
    <property type="entry name" value="MIEAP"/>
    <property type="match status" value="1"/>
</dbReference>
<feature type="compositionally biased region" description="Basic and acidic residues" evidence="1">
    <location>
        <begin position="206"/>
        <end position="219"/>
    </location>
</feature>
<evidence type="ECO:0000256" key="1">
    <source>
        <dbReference type="SAM" id="MobiDB-lite"/>
    </source>
</evidence>
<evidence type="ECO:0000259" key="2">
    <source>
        <dbReference type="Pfam" id="PF16026"/>
    </source>
</evidence>
<evidence type="ECO:0000313" key="3">
    <source>
        <dbReference type="EMBL" id="KAL3879271.1"/>
    </source>
</evidence>
<accession>A0ABD3X0M8</accession>
<feature type="compositionally biased region" description="Basic and acidic residues" evidence="1">
    <location>
        <begin position="494"/>
        <end position="505"/>
    </location>
</feature>
<feature type="compositionally biased region" description="Polar residues" evidence="1">
    <location>
        <begin position="474"/>
        <end position="489"/>
    </location>
</feature>
<organism evidence="3 4">
    <name type="scientific">Sinanodonta woodiana</name>
    <name type="common">Chinese pond mussel</name>
    <name type="synonym">Anodonta woodiana</name>
    <dbReference type="NCBI Taxonomy" id="1069815"/>
    <lineage>
        <taxon>Eukaryota</taxon>
        <taxon>Metazoa</taxon>
        <taxon>Spiralia</taxon>
        <taxon>Lophotrochozoa</taxon>
        <taxon>Mollusca</taxon>
        <taxon>Bivalvia</taxon>
        <taxon>Autobranchia</taxon>
        <taxon>Heteroconchia</taxon>
        <taxon>Palaeoheterodonta</taxon>
        <taxon>Unionida</taxon>
        <taxon>Unionoidea</taxon>
        <taxon>Unionidae</taxon>
        <taxon>Unioninae</taxon>
        <taxon>Sinanodonta</taxon>
    </lineage>
</organism>
<feature type="domain" description="Mitochondria-eating protein C-terminal" evidence="2">
    <location>
        <begin position="683"/>
        <end position="767"/>
    </location>
</feature>
<feature type="region of interest" description="Disordered" evidence="1">
    <location>
        <begin position="474"/>
        <end position="520"/>
    </location>
</feature>
<reference evidence="3 4" key="1">
    <citation type="submission" date="2024-11" db="EMBL/GenBank/DDBJ databases">
        <title>Chromosome-level genome assembly of the freshwater bivalve Anodonta woodiana.</title>
        <authorList>
            <person name="Chen X."/>
        </authorList>
    </citation>
    <scope>NUCLEOTIDE SEQUENCE [LARGE SCALE GENOMIC DNA]</scope>
    <source>
        <strain evidence="3">MN2024</strain>
        <tissue evidence="3">Gills</tissue>
    </source>
</reference>
<feature type="region of interest" description="Disordered" evidence="1">
    <location>
        <begin position="334"/>
        <end position="369"/>
    </location>
</feature>
<sequence length="770" mass="87864">MGRSVISNVLNVICAAAERKIPWETIGEIILLKTENQYLRKSLDGLHKYIIGGDEKALNDSKIPKLFKDNQSLVEVEGNVKEVAHTFQETKTDLSRFITENQFLKKTLDGLHEYIIDGDQTTLNELKTLDDMKGNQSIVEMKANVKEVTQKFHETKTEAEYATDLLEELKECLAYEGKQDIQVGLKEPPIPMVPTSNKKDKKGKTNKNDENPKSKHSEQLQKNFGSASSVLKMLMNAEDSTAERECMLSTLMHLRNYVRDVFEGNTEGETSPSWDEIWPSIKKESSAYQGLSHAKEISSYQMEWKREAEYASYLLEELNGFATDDGKQDRQLILKQPPIIQMTHDSKKDGKKEGKKQTDQSLRSRHVEQLQRNFSSASNVLKKQMDEENAIKERECLMLALDCLFKHSRDLSEGKTEGDMSSTLDEIKSSINKERPVSQGLSHARAILNIHMEWKREVEYLACLLKDLANVSQSTNNGDNSISLSQPENFGTLRDNEAKDGKNTETPRNNPMQSIQKQKLKKHYENADHVLKQMKEKEKLRSDLGKKTEQVEDLTKRCKKLQGENDDIKKDADSLRTRLSEHAGALLTHDNPSIADLSDPNRPTKLAEKYSELYDNQWTDAFATIAKEDPDMLDDTIVGYLYAVLVDGYRFCEDVRRKQILALEDILFDPAGGMKTSQAFVMDENIKEKYRKMTKLCETYILECVQLCWLMHIQTPPLCLDLKTIKGQVFDKNSYKEYTKKGKKIAFVVWPALFLHETGAMLSKGVAQGQ</sequence>
<dbReference type="AlphaFoldDB" id="A0ABD3X0M8"/>
<comment type="caution">
    <text evidence="3">The sequence shown here is derived from an EMBL/GenBank/DDBJ whole genome shotgun (WGS) entry which is preliminary data.</text>
</comment>
<evidence type="ECO:0000313" key="4">
    <source>
        <dbReference type="Proteomes" id="UP001634394"/>
    </source>
</evidence>
<gene>
    <name evidence="3" type="ORF">ACJMK2_031573</name>
</gene>
<dbReference type="InterPro" id="IPR031981">
    <property type="entry name" value="MIEAP_C"/>
</dbReference>
<dbReference type="EMBL" id="JBJQND010000004">
    <property type="protein sequence ID" value="KAL3879271.1"/>
    <property type="molecule type" value="Genomic_DNA"/>
</dbReference>
<feature type="compositionally biased region" description="Polar residues" evidence="1">
    <location>
        <begin position="506"/>
        <end position="517"/>
    </location>
</feature>